<dbReference type="GO" id="GO:0003677">
    <property type="term" value="F:DNA binding"/>
    <property type="evidence" value="ECO:0007669"/>
    <property type="project" value="InterPro"/>
</dbReference>
<feature type="domain" description="BEN" evidence="3">
    <location>
        <begin position="390"/>
        <end position="488"/>
    </location>
</feature>
<feature type="non-terminal residue" evidence="4">
    <location>
        <position position="495"/>
    </location>
</feature>
<feature type="non-terminal residue" evidence="4">
    <location>
        <position position="1"/>
    </location>
</feature>
<dbReference type="AlphaFoldDB" id="A0A7L2CK85"/>
<organism evidence="4 5">
    <name type="scientific">Catharus fuscescens</name>
    <name type="common">Veery</name>
    <name type="synonym">Turdus fuscescens</name>
    <dbReference type="NCBI Taxonomy" id="159581"/>
    <lineage>
        <taxon>Eukaryota</taxon>
        <taxon>Metazoa</taxon>
        <taxon>Chordata</taxon>
        <taxon>Craniata</taxon>
        <taxon>Vertebrata</taxon>
        <taxon>Euteleostomi</taxon>
        <taxon>Archelosauria</taxon>
        <taxon>Archosauria</taxon>
        <taxon>Dinosauria</taxon>
        <taxon>Saurischia</taxon>
        <taxon>Theropoda</taxon>
        <taxon>Coelurosauria</taxon>
        <taxon>Aves</taxon>
        <taxon>Neognathae</taxon>
        <taxon>Neoaves</taxon>
        <taxon>Telluraves</taxon>
        <taxon>Australaves</taxon>
        <taxon>Passeriformes</taxon>
        <taxon>Turdidae</taxon>
        <taxon>Catharus</taxon>
    </lineage>
</organism>
<dbReference type="PANTHER" id="PTHR47305">
    <property type="entry name" value="BEN DOMAIN-CONTAINING PROTEIN 2"/>
    <property type="match status" value="1"/>
</dbReference>
<evidence type="ECO:0000313" key="5">
    <source>
        <dbReference type="Proteomes" id="UP000519684"/>
    </source>
</evidence>
<comment type="caution">
    <text evidence="4">The sequence shown here is derived from an EMBL/GenBank/DDBJ whole genome shotgun (WGS) entry which is preliminary data.</text>
</comment>
<comment type="subcellular location">
    <subcellularLocation>
        <location evidence="1">Nucleus</location>
    </subcellularLocation>
</comment>
<protein>
    <submittedName>
        <fullName evidence="4">BEND2 protein</fullName>
    </submittedName>
</protein>
<reference evidence="4 5" key="1">
    <citation type="submission" date="2019-09" db="EMBL/GenBank/DDBJ databases">
        <title>Bird 10,000 Genomes (B10K) Project - Family phase.</title>
        <authorList>
            <person name="Zhang G."/>
        </authorList>
    </citation>
    <scope>NUCLEOTIDE SEQUENCE [LARGE SCALE GENOMIC DNA]</scope>
    <source>
        <strain evidence="4">B10K-DU-001-17</strain>
        <tissue evidence="4">Muscle</tissue>
    </source>
</reference>
<evidence type="ECO:0000256" key="2">
    <source>
        <dbReference type="ARBA" id="ARBA00023242"/>
    </source>
</evidence>
<gene>
    <name evidence="4" type="primary">Bend2</name>
    <name evidence="4" type="ORF">CATFUS_R14409</name>
</gene>
<dbReference type="EMBL" id="VWYD01000015">
    <property type="protein sequence ID" value="NXQ37608.1"/>
    <property type="molecule type" value="Genomic_DNA"/>
</dbReference>
<dbReference type="Pfam" id="PF10523">
    <property type="entry name" value="BEN"/>
    <property type="match status" value="2"/>
</dbReference>
<dbReference type="PROSITE" id="PS51457">
    <property type="entry name" value="BEN"/>
    <property type="match status" value="2"/>
</dbReference>
<evidence type="ECO:0000259" key="3">
    <source>
        <dbReference type="PROSITE" id="PS51457"/>
    </source>
</evidence>
<evidence type="ECO:0000256" key="1">
    <source>
        <dbReference type="ARBA" id="ARBA00004123"/>
    </source>
</evidence>
<keyword evidence="2" id="KW-0539">Nucleus</keyword>
<sequence>MRTREEEYEDSESVIYEYEPDYECESVLSEASYTGYQQNPLMEVLSYCQAMYDAIQKLDKKFDLLHRKVSEMQHARIKPLLFKSVSIKDLRSVRATLQNGHVQVNSKVQRAPRGFQLESQQPVGRQSPPLPTIVSTHSLHSSYTATNGMPDLSPQPNLAPSIVESTVNIASSPVASPSIPTPSEPKCFCFTKEFVGDPARNVKVLGNHLVKARQKTKPKYAARHLVRVLFPKKTLLCSVMGASARGRRTLDPNKIAAIREFLATNFPTYDLSEHGKDWKTCITNVNAMIRCLRSETKANPASFPKHRHAECSTASMWRILEYAIFCSASSCSYLNYNEDSGDKSQTFQKITNSITDTLLNSGLDKFPEAFHTSSLSKHSLEPMEPLGSPLRNVQLPFSVIYVAKGKTRPELSARYLIRHMFPEDVLVKSNVYGSLDRGMSPLDSNKINALRDFLQENFPSFDLSETGSDWKACVGAMNSSIRSLRHELKKATSGI</sequence>
<dbReference type="GO" id="GO:0005634">
    <property type="term" value="C:nucleus"/>
    <property type="evidence" value="ECO:0007669"/>
    <property type="project" value="UniProtKB-SubCell"/>
</dbReference>
<dbReference type="SMART" id="SM01025">
    <property type="entry name" value="BEN"/>
    <property type="match status" value="2"/>
</dbReference>
<feature type="domain" description="BEN" evidence="3">
    <location>
        <begin position="199"/>
        <end position="298"/>
    </location>
</feature>
<evidence type="ECO:0000313" key="4">
    <source>
        <dbReference type="EMBL" id="NXQ37608.1"/>
    </source>
</evidence>
<dbReference type="InterPro" id="IPR018379">
    <property type="entry name" value="BEN_domain"/>
</dbReference>
<name>A0A7L2CK85_CATFU</name>
<keyword evidence="5" id="KW-1185">Reference proteome</keyword>
<dbReference type="Proteomes" id="UP000519684">
    <property type="component" value="Unassembled WGS sequence"/>
</dbReference>
<proteinExistence type="predicted"/>
<dbReference type="PANTHER" id="PTHR47305:SF1">
    <property type="entry name" value="BEN DOMAIN-CONTAINING PROTEIN"/>
    <property type="match status" value="1"/>
</dbReference>
<accession>A0A7L2CK85</accession>